<dbReference type="EMBL" id="FOSQ01000023">
    <property type="protein sequence ID" value="SFL13150.1"/>
    <property type="molecule type" value="Genomic_DNA"/>
</dbReference>
<reference evidence="2 3" key="1">
    <citation type="submission" date="2016-10" db="EMBL/GenBank/DDBJ databases">
        <authorList>
            <person name="de Groot N.N."/>
        </authorList>
    </citation>
    <scope>NUCLEOTIDE SEQUENCE [LARGE SCALE GENOMIC DNA]</scope>
    <source>
        <strain evidence="2 3">DSM 19981</strain>
    </source>
</reference>
<evidence type="ECO:0000313" key="2">
    <source>
        <dbReference type="EMBL" id="SFL13150.1"/>
    </source>
</evidence>
<dbReference type="AlphaFoldDB" id="A0A1I4F787"/>
<name>A0A1I4F787_9PROT</name>
<feature type="chain" id="PRO_5011561209" evidence="1">
    <location>
        <begin position="24"/>
        <end position="107"/>
    </location>
</feature>
<keyword evidence="3" id="KW-1185">Reference proteome</keyword>
<dbReference type="RefSeq" id="WP_092963324.1">
    <property type="nucleotide sequence ID" value="NZ_FOSQ01000023.1"/>
</dbReference>
<protein>
    <submittedName>
        <fullName evidence="2">Uncharacterized protein</fullName>
    </submittedName>
</protein>
<dbReference type="Proteomes" id="UP000199473">
    <property type="component" value="Unassembled WGS sequence"/>
</dbReference>
<evidence type="ECO:0000313" key="3">
    <source>
        <dbReference type="Proteomes" id="UP000199473"/>
    </source>
</evidence>
<dbReference type="STRING" id="1123062.SAMN02745775_12329"/>
<sequence>MRKILSALAIAGALAAGAAPAHAQSRMGDNNNITARGEVRNQIALALGNRAHAHNVTGGMMVGSDFEMGSRNTLSFEGRARNQIALALGSRSAATNVVGGVLVTGRR</sequence>
<gene>
    <name evidence="2" type="ORF">SAMN02745775_12329</name>
</gene>
<evidence type="ECO:0000256" key="1">
    <source>
        <dbReference type="SAM" id="SignalP"/>
    </source>
</evidence>
<accession>A0A1I4F787</accession>
<feature type="signal peptide" evidence="1">
    <location>
        <begin position="1"/>
        <end position="23"/>
    </location>
</feature>
<proteinExistence type="predicted"/>
<keyword evidence="1" id="KW-0732">Signal</keyword>
<organism evidence="2 3">
    <name type="scientific">Falsiroseomonas stagni DSM 19981</name>
    <dbReference type="NCBI Taxonomy" id="1123062"/>
    <lineage>
        <taxon>Bacteria</taxon>
        <taxon>Pseudomonadati</taxon>
        <taxon>Pseudomonadota</taxon>
        <taxon>Alphaproteobacteria</taxon>
        <taxon>Acetobacterales</taxon>
        <taxon>Roseomonadaceae</taxon>
        <taxon>Falsiroseomonas</taxon>
    </lineage>
</organism>